<dbReference type="InterPro" id="IPR037914">
    <property type="entry name" value="SpoVT-AbrB_sf"/>
</dbReference>
<dbReference type="Gene3D" id="2.10.260.10">
    <property type="match status" value="1"/>
</dbReference>
<evidence type="ECO:0000313" key="4">
    <source>
        <dbReference type="Proteomes" id="UP000824175"/>
    </source>
</evidence>
<dbReference type="EMBL" id="DVMJ01000071">
    <property type="protein sequence ID" value="HIU14084.1"/>
    <property type="molecule type" value="Genomic_DNA"/>
</dbReference>
<dbReference type="InterPro" id="IPR052731">
    <property type="entry name" value="B_subtilis_Trans_State_Reg"/>
</dbReference>
<dbReference type="PANTHER" id="PTHR36432">
    <property type="match status" value="1"/>
</dbReference>
<dbReference type="NCBIfam" id="TIGR01439">
    <property type="entry name" value="lp_hng_hel_AbrB"/>
    <property type="match status" value="1"/>
</dbReference>
<feature type="domain" description="SpoVT-AbrB" evidence="2">
    <location>
        <begin position="7"/>
        <end position="53"/>
    </location>
</feature>
<sequence>MDMKATGIIRRIDELGRIVIPKEIRKQLKINEGQSLEIYMNDRQEIILKKYSEFSQLEKYCYAIMDTLSASYGINVMLANLEKIVYVTSSAKKAYEGKELAPTMVDYIGRRKLLRGNHFEIIPLVRESQETCILPLNDHGELLGALFFMSDQRELDTVNEEILTYSGELLLKALQ</sequence>
<dbReference type="Proteomes" id="UP000824175">
    <property type="component" value="Unassembled WGS sequence"/>
</dbReference>
<reference evidence="3" key="2">
    <citation type="journal article" date="2021" name="PeerJ">
        <title>Extensive microbial diversity within the chicken gut microbiome revealed by metagenomics and culture.</title>
        <authorList>
            <person name="Gilroy R."/>
            <person name="Ravi A."/>
            <person name="Getino M."/>
            <person name="Pursley I."/>
            <person name="Horton D.L."/>
            <person name="Alikhan N.F."/>
            <person name="Baker D."/>
            <person name="Gharbi K."/>
            <person name="Hall N."/>
            <person name="Watson M."/>
            <person name="Adriaenssens E.M."/>
            <person name="Foster-Nyarko E."/>
            <person name="Jarju S."/>
            <person name="Secka A."/>
            <person name="Antonio M."/>
            <person name="Oren A."/>
            <person name="Chaudhuri R.R."/>
            <person name="La Ragione R."/>
            <person name="Hildebrand F."/>
            <person name="Pallen M.J."/>
        </authorList>
    </citation>
    <scope>NUCLEOTIDE SEQUENCE</scope>
    <source>
        <strain evidence="3">CHK195-11698</strain>
    </source>
</reference>
<evidence type="ECO:0000256" key="1">
    <source>
        <dbReference type="PROSITE-ProRule" id="PRU01076"/>
    </source>
</evidence>
<dbReference type="AlphaFoldDB" id="A0A9D1HRC7"/>
<organism evidence="3 4">
    <name type="scientific">Candidatus Fimiplasma intestinipullorum</name>
    <dbReference type="NCBI Taxonomy" id="2840825"/>
    <lineage>
        <taxon>Bacteria</taxon>
        <taxon>Bacillati</taxon>
        <taxon>Bacillota</taxon>
        <taxon>Clostridia</taxon>
        <taxon>Eubacteriales</taxon>
        <taxon>Candidatus Fimiplasma</taxon>
    </lineage>
</organism>
<name>A0A9D1HRC7_9FIRM</name>
<accession>A0A9D1HRC7</accession>
<keyword evidence="1 3" id="KW-0238">DNA-binding</keyword>
<gene>
    <name evidence="3" type="ORF">IAD15_08455</name>
</gene>
<dbReference type="Pfam" id="PF15714">
    <property type="entry name" value="SpoVT_C"/>
    <property type="match status" value="1"/>
</dbReference>
<dbReference type="PANTHER" id="PTHR36432:SF1">
    <property type="entry name" value="STAGE V SPORULATION PROTEIN T"/>
    <property type="match status" value="1"/>
</dbReference>
<proteinExistence type="predicted"/>
<dbReference type="InterPro" id="IPR029016">
    <property type="entry name" value="GAF-like_dom_sf"/>
</dbReference>
<dbReference type="Gene3D" id="3.30.450.40">
    <property type="match status" value="1"/>
</dbReference>
<dbReference type="InterPro" id="IPR007159">
    <property type="entry name" value="SpoVT-AbrB_dom"/>
</dbReference>
<evidence type="ECO:0000259" key="2">
    <source>
        <dbReference type="PROSITE" id="PS51740"/>
    </source>
</evidence>
<evidence type="ECO:0000313" key="3">
    <source>
        <dbReference type="EMBL" id="HIU14084.1"/>
    </source>
</evidence>
<dbReference type="Pfam" id="PF04014">
    <property type="entry name" value="MazE_antitoxin"/>
    <property type="match status" value="1"/>
</dbReference>
<dbReference type="GO" id="GO:0003677">
    <property type="term" value="F:DNA binding"/>
    <property type="evidence" value="ECO:0007669"/>
    <property type="project" value="UniProtKB-UniRule"/>
</dbReference>
<dbReference type="PROSITE" id="PS51740">
    <property type="entry name" value="SPOVT_ABRB"/>
    <property type="match status" value="1"/>
</dbReference>
<reference evidence="3" key="1">
    <citation type="submission" date="2020-10" db="EMBL/GenBank/DDBJ databases">
        <authorList>
            <person name="Gilroy R."/>
        </authorList>
    </citation>
    <scope>NUCLEOTIDE SEQUENCE</scope>
    <source>
        <strain evidence="3">CHK195-11698</strain>
    </source>
</reference>
<dbReference type="SMART" id="SM00966">
    <property type="entry name" value="SpoVT_AbrB"/>
    <property type="match status" value="1"/>
</dbReference>
<protein>
    <submittedName>
        <fullName evidence="3">AbrB/MazE/SpoVT family DNA-binding domain-containing protein</fullName>
    </submittedName>
</protein>
<comment type="caution">
    <text evidence="3">The sequence shown here is derived from an EMBL/GenBank/DDBJ whole genome shotgun (WGS) entry which is preliminary data.</text>
</comment>
<dbReference type="SUPFAM" id="SSF89447">
    <property type="entry name" value="AbrB/MazE/MraZ-like"/>
    <property type="match status" value="1"/>
</dbReference>